<evidence type="ECO:0000313" key="3">
    <source>
        <dbReference type="Proteomes" id="UP000001549"/>
    </source>
</evidence>
<sequence>MKPDIRAELRVLPLWAAAAVVLVAVVVLVLRITGLIVVAIVDAAERVDVAVSTTLGISPLGASTLLLPADWTPGGGWQR</sequence>
<dbReference type="AlphaFoldDB" id="F8B1T4"/>
<evidence type="ECO:0000313" key="2">
    <source>
        <dbReference type="EMBL" id="AEH07690.1"/>
    </source>
</evidence>
<dbReference type="KEGG" id="fsy:FsymDg_0109"/>
<dbReference type="HOGENOM" id="CLU_195188_0_0_11"/>
<keyword evidence="3" id="KW-1185">Reference proteome</keyword>
<evidence type="ECO:0000256" key="1">
    <source>
        <dbReference type="SAM" id="Phobius"/>
    </source>
</evidence>
<dbReference type="EMBL" id="CP002801">
    <property type="protein sequence ID" value="AEH07690.1"/>
    <property type="molecule type" value="Genomic_DNA"/>
</dbReference>
<keyword evidence="1" id="KW-0812">Transmembrane</keyword>
<keyword evidence="1" id="KW-1133">Transmembrane helix</keyword>
<dbReference type="RefSeq" id="WP_013871687.1">
    <property type="nucleotide sequence ID" value="NC_015656.1"/>
</dbReference>
<dbReference type="STRING" id="656024.FsymDg_0109"/>
<accession>F8B1T4</accession>
<proteinExistence type="predicted"/>
<gene>
    <name evidence="2" type="ordered locus">FsymDg_0109</name>
</gene>
<feature type="transmembrane region" description="Helical" evidence="1">
    <location>
        <begin position="12"/>
        <end position="41"/>
    </location>
</feature>
<keyword evidence="1" id="KW-0472">Membrane</keyword>
<name>F8B1T4_9ACTN</name>
<reference evidence="2 3" key="1">
    <citation type="submission" date="2011-05" db="EMBL/GenBank/DDBJ databases">
        <title>Complete sequence of chromosome of Frankia symbiont of Datisca glomerata.</title>
        <authorList>
            <consortium name="US DOE Joint Genome Institute"/>
            <person name="Lucas S."/>
            <person name="Han J."/>
            <person name="Lapidus A."/>
            <person name="Cheng J.-F."/>
            <person name="Goodwin L."/>
            <person name="Pitluck S."/>
            <person name="Peters L."/>
            <person name="Mikhailova N."/>
            <person name="Chertkov O."/>
            <person name="Teshima H."/>
            <person name="Han C."/>
            <person name="Tapia R."/>
            <person name="Land M."/>
            <person name="Hauser L."/>
            <person name="Kyrpides N."/>
            <person name="Ivanova N."/>
            <person name="Pagani I."/>
            <person name="Berry A."/>
            <person name="Pawlowski K."/>
            <person name="Persson T."/>
            <person name="Vanden Heuvel B."/>
            <person name="Benson D."/>
            <person name="Woyke T."/>
        </authorList>
    </citation>
    <scope>NUCLEOTIDE SEQUENCE [LARGE SCALE GENOMIC DNA]</scope>
    <source>
        <strain evidence="3">4085684</strain>
    </source>
</reference>
<dbReference type="Proteomes" id="UP000001549">
    <property type="component" value="Chromosome"/>
</dbReference>
<organism evidence="2 3">
    <name type="scientific">Candidatus Protofrankia datiscae</name>
    <dbReference type="NCBI Taxonomy" id="2716812"/>
    <lineage>
        <taxon>Bacteria</taxon>
        <taxon>Bacillati</taxon>
        <taxon>Actinomycetota</taxon>
        <taxon>Actinomycetes</taxon>
        <taxon>Frankiales</taxon>
        <taxon>Frankiaceae</taxon>
        <taxon>Protofrankia</taxon>
    </lineage>
</organism>
<protein>
    <submittedName>
        <fullName evidence="2">Uncharacterized protein</fullName>
    </submittedName>
</protein>